<accession>A0A064CUJ4</accession>
<proteinExistence type="predicted"/>
<name>A0A064CUJ4_9MYCO</name>
<feature type="compositionally biased region" description="Low complexity" evidence="1">
    <location>
        <begin position="118"/>
        <end position="130"/>
    </location>
</feature>
<feature type="region of interest" description="Disordered" evidence="1">
    <location>
        <begin position="100"/>
        <end position="139"/>
    </location>
</feature>
<evidence type="ECO:0000313" key="2">
    <source>
        <dbReference type="EMBL" id="KDF02364.1"/>
    </source>
</evidence>
<dbReference type="EMBL" id="JALN02000001">
    <property type="protein sequence ID" value="KDF02364.1"/>
    <property type="molecule type" value="Genomic_DNA"/>
</dbReference>
<evidence type="ECO:0000256" key="1">
    <source>
        <dbReference type="SAM" id="MobiDB-lite"/>
    </source>
</evidence>
<sequence>MSDDVATAAAVCGCALTAEMPCAADDADCCGVEVTATPSTTARADLVEWTTTVTDRGPAPGPLVARTERAAGADAAKSGVSRPDEARLYALAGDAVDALAESEGRPAPTCDAPLPESAAATPDPAHAATPNPTPAAPTLSHCRTAKLDDRRLLEFAPLSITTPLAHAVDN</sequence>
<dbReference type="Proteomes" id="UP000022835">
    <property type="component" value="Unassembled WGS sequence"/>
</dbReference>
<comment type="caution">
    <text evidence="2">The sequence shown here is derived from an EMBL/GenBank/DDBJ whole genome shotgun (WGS) entry which is preliminary data.</text>
</comment>
<dbReference type="AlphaFoldDB" id="A0A064CUJ4"/>
<organism evidence="2 3">
    <name type="scientific">Mycolicibacterium aromaticivorans JS19b1 = JCM 16368</name>
    <dbReference type="NCBI Taxonomy" id="1440774"/>
    <lineage>
        <taxon>Bacteria</taxon>
        <taxon>Bacillati</taxon>
        <taxon>Actinomycetota</taxon>
        <taxon>Actinomycetes</taxon>
        <taxon>Mycobacteriales</taxon>
        <taxon>Mycobacteriaceae</taxon>
        <taxon>Mycolicibacterium</taxon>
    </lineage>
</organism>
<feature type="region of interest" description="Disordered" evidence="1">
    <location>
        <begin position="54"/>
        <end position="79"/>
    </location>
</feature>
<keyword evidence="3" id="KW-1185">Reference proteome</keyword>
<protein>
    <submittedName>
        <fullName evidence="2">Uncharacterized protein</fullName>
    </submittedName>
</protein>
<gene>
    <name evidence="2" type="ORF">Y900_026365</name>
</gene>
<reference evidence="2" key="1">
    <citation type="submission" date="2014-05" db="EMBL/GenBank/DDBJ databases">
        <title>Genome sequence of Mycobacterium aromaticivorans strain JS19b1T (= DSM 45407T).</title>
        <authorList>
            <person name="Kwak Y."/>
            <person name="Park G.-S."/>
            <person name="Li Q.X."/>
            <person name="Lee S.-E."/>
            <person name="Shin J.-H."/>
        </authorList>
    </citation>
    <scope>NUCLEOTIDE SEQUENCE [LARGE SCALE GENOMIC DNA]</scope>
    <source>
        <strain evidence="2">JS19b1</strain>
    </source>
</reference>
<evidence type="ECO:0000313" key="3">
    <source>
        <dbReference type="Proteomes" id="UP000022835"/>
    </source>
</evidence>